<dbReference type="AlphaFoldDB" id="A0A650F4N2"/>
<reference evidence="1" key="1">
    <citation type="journal article" date="2020" name="J. ISSAAS">
        <title>Lactobacilli and other gastrointestinal microbiota of Peromyscus leucopus, reservoir host for agents of Lyme disease and other zoonoses in North America.</title>
        <authorList>
            <person name="Milovic A."/>
            <person name="Bassam K."/>
            <person name="Shao H."/>
            <person name="Chatzistamou I."/>
            <person name="Tufts D.M."/>
            <person name="Diuk-Wasser M."/>
            <person name="Barbour A.G."/>
        </authorList>
    </citation>
    <scope>NUCLEOTIDE SEQUENCE</scope>
    <source>
        <strain evidence="1">LL40</strain>
    </source>
</reference>
<evidence type="ECO:0000313" key="1">
    <source>
        <dbReference type="EMBL" id="QGT51065.1"/>
    </source>
</evidence>
<gene>
    <name evidence="1" type="ORF">Firmicute1046_1410</name>
</gene>
<accession>A0A650F4N2</accession>
<organism evidence="1">
    <name type="scientific">uncultured Bacillota bacterium</name>
    <dbReference type="NCBI Taxonomy" id="344338"/>
    <lineage>
        <taxon>Bacteria</taxon>
        <taxon>Bacillati</taxon>
        <taxon>Bacillota</taxon>
        <taxon>environmental samples</taxon>
    </lineage>
</organism>
<dbReference type="EMBL" id="MN577573">
    <property type="protein sequence ID" value="QGT51065.1"/>
    <property type="molecule type" value="Genomic_DNA"/>
</dbReference>
<name>A0A650F4N2_9FIRM</name>
<sequence>MENIRNLTHGVSSKNSKPIVPIVYEKPKDTESTPIEFYNSKEECAKAIGLNDDISQSASSNQNLIEPIIWEAEAEETMAIDISANIVGANQDISKEEPENRTTINLMEFLGINRNDDSATTETKRGQVAELACTGLEEAETPTTNSRHLKQNIWGEISSDKKCLFRSQGLSNLYRHVIKINQRLVKPLKRLCKKFILLT</sequence>
<proteinExistence type="predicted"/>
<protein>
    <submittedName>
        <fullName evidence="1">Uncharacterized protein</fullName>
    </submittedName>
</protein>